<evidence type="ECO:0000256" key="1">
    <source>
        <dbReference type="SAM" id="MobiDB-lite"/>
    </source>
</evidence>
<feature type="region of interest" description="Disordered" evidence="1">
    <location>
        <begin position="128"/>
        <end position="183"/>
    </location>
</feature>
<feature type="compositionally biased region" description="Polar residues" evidence="1">
    <location>
        <begin position="137"/>
        <end position="151"/>
    </location>
</feature>
<keyword evidence="3" id="KW-1185">Reference proteome</keyword>
<dbReference type="Proteomes" id="UP000504636">
    <property type="component" value="Unplaced"/>
</dbReference>
<evidence type="ECO:0000313" key="4">
    <source>
        <dbReference type="RefSeq" id="XP_033582258.1"/>
    </source>
</evidence>
<evidence type="ECO:0000313" key="3">
    <source>
        <dbReference type="Proteomes" id="UP000504636"/>
    </source>
</evidence>
<evidence type="ECO:0000313" key="2">
    <source>
        <dbReference type="EMBL" id="KAF2815294.1"/>
    </source>
</evidence>
<reference evidence="4" key="2">
    <citation type="submission" date="2020-04" db="EMBL/GenBank/DDBJ databases">
        <authorList>
            <consortium name="NCBI Genome Project"/>
        </authorList>
    </citation>
    <scope>NUCLEOTIDE SEQUENCE</scope>
    <source>
        <strain evidence="4">CBS 304.34</strain>
    </source>
</reference>
<dbReference type="GeneID" id="54467862"/>
<gene>
    <name evidence="2 4" type="ORF">BDZ99DRAFT_549913</name>
</gene>
<dbReference type="AlphaFoldDB" id="A0A6A6Z4S5"/>
<feature type="region of interest" description="Disordered" evidence="1">
    <location>
        <begin position="1"/>
        <end position="35"/>
    </location>
</feature>
<feature type="compositionally biased region" description="Basic and acidic residues" evidence="1">
    <location>
        <begin position="1"/>
        <end position="22"/>
    </location>
</feature>
<sequence>MSRDYRSRPDLDETSLTHEVEHGYSSSSSNDGQVPYQIPPGIQRLLARSGGRMHFPELSRDQFSILAADGNEPWLQNYIDMGLLEPNCVYRDTRLLRRVLTELRALPQALCRVGGHSGRNSFGVAAIGDEGRRSTREQTIPNNIPASTIPNDSYPYPSHAASENPPSSSSTGQERDFGSLSYTSGITNIPRQVDILLGPLRRPHGLPGGGGGVEGLALGVRDGEWEWKWEREWKRWCSEREEGSRRWYSKTRNHCGRARMSGRFSERTKQRWCSARGS</sequence>
<reference evidence="2 4" key="1">
    <citation type="journal article" date="2020" name="Stud. Mycol.">
        <title>101 Dothideomycetes genomes: a test case for predicting lifestyles and emergence of pathogens.</title>
        <authorList>
            <person name="Haridas S."/>
            <person name="Albert R."/>
            <person name="Binder M."/>
            <person name="Bloem J."/>
            <person name="Labutti K."/>
            <person name="Salamov A."/>
            <person name="Andreopoulos B."/>
            <person name="Baker S."/>
            <person name="Barry K."/>
            <person name="Bills G."/>
            <person name="Bluhm B."/>
            <person name="Cannon C."/>
            <person name="Castanera R."/>
            <person name="Culley D."/>
            <person name="Daum C."/>
            <person name="Ezra D."/>
            <person name="Gonzalez J."/>
            <person name="Henrissat B."/>
            <person name="Kuo A."/>
            <person name="Liang C."/>
            <person name="Lipzen A."/>
            <person name="Lutzoni F."/>
            <person name="Magnuson J."/>
            <person name="Mondo S."/>
            <person name="Nolan M."/>
            <person name="Ohm R."/>
            <person name="Pangilinan J."/>
            <person name="Park H.-J."/>
            <person name="Ramirez L."/>
            <person name="Alfaro M."/>
            <person name="Sun H."/>
            <person name="Tritt A."/>
            <person name="Yoshinaga Y."/>
            <person name="Zwiers L.-H."/>
            <person name="Turgeon B."/>
            <person name="Goodwin S."/>
            <person name="Spatafora J."/>
            <person name="Crous P."/>
            <person name="Grigoriev I."/>
        </authorList>
    </citation>
    <scope>NUCLEOTIDE SEQUENCE</scope>
    <source>
        <strain evidence="2 4">CBS 304.34</strain>
    </source>
</reference>
<dbReference type="EMBL" id="MU003694">
    <property type="protein sequence ID" value="KAF2815294.1"/>
    <property type="molecule type" value="Genomic_DNA"/>
</dbReference>
<reference evidence="4" key="3">
    <citation type="submission" date="2025-04" db="UniProtKB">
        <authorList>
            <consortium name="RefSeq"/>
        </authorList>
    </citation>
    <scope>IDENTIFICATION</scope>
    <source>
        <strain evidence="4">CBS 304.34</strain>
    </source>
</reference>
<name>A0A6A6Z4S5_9PEZI</name>
<dbReference type="RefSeq" id="XP_033582258.1">
    <property type="nucleotide sequence ID" value="XM_033726969.1"/>
</dbReference>
<organism evidence="2">
    <name type="scientific">Mytilinidion resinicola</name>
    <dbReference type="NCBI Taxonomy" id="574789"/>
    <lineage>
        <taxon>Eukaryota</taxon>
        <taxon>Fungi</taxon>
        <taxon>Dikarya</taxon>
        <taxon>Ascomycota</taxon>
        <taxon>Pezizomycotina</taxon>
        <taxon>Dothideomycetes</taxon>
        <taxon>Pleosporomycetidae</taxon>
        <taxon>Mytilinidiales</taxon>
        <taxon>Mytilinidiaceae</taxon>
        <taxon>Mytilinidion</taxon>
    </lineage>
</organism>
<proteinExistence type="predicted"/>
<protein>
    <submittedName>
        <fullName evidence="2 4">Uncharacterized protein</fullName>
    </submittedName>
</protein>
<accession>A0A6A6Z4S5</accession>